<dbReference type="SMART" id="SM00530">
    <property type="entry name" value="HTH_XRE"/>
    <property type="match status" value="1"/>
</dbReference>
<sequence>MSIATSLRRARLNSGVSLRRAATASGVGASSLSNIESGRREPTSGTVERIAETLGVRVAVIPRVDRLTAADAAEAIATYADAEPATAYRAFLQLADDLAAATPYERFLLTVEEPRRLGNRWDDAIAALVEFRLPEGSVPPWTAVHDVARLDTVWEPQRTPFPLPALTDLSEAPEPFRRRGIAISAGELESA</sequence>
<dbReference type="InterPro" id="IPR001387">
    <property type="entry name" value="Cro/C1-type_HTH"/>
</dbReference>
<dbReference type="InterPro" id="IPR010982">
    <property type="entry name" value="Lambda_DNA-bd_dom_sf"/>
</dbReference>
<protein>
    <submittedName>
        <fullName evidence="2">Helix-turn-helix transcriptional regulator</fullName>
    </submittedName>
</protein>
<reference evidence="2 3" key="1">
    <citation type="submission" date="2023-08" db="EMBL/GenBank/DDBJ databases">
        <title>Microbacterium sp. nov., isolated from a waste landfill.</title>
        <authorList>
            <person name="Wen W."/>
        </authorList>
    </citation>
    <scope>NUCLEOTIDE SEQUENCE [LARGE SCALE GENOMIC DNA]</scope>
    <source>
        <strain evidence="2 3">ASV81</strain>
    </source>
</reference>
<evidence type="ECO:0000313" key="3">
    <source>
        <dbReference type="Proteomes" id="UP001230289"/>
    </source>
</evidence>
<name>A0ABU0XF65_9MICO</name>
<gene>
    <name evidence="2" type="ORF">RBR11_07170</name>
</gene>
<organism evidence="2 3">
    <name type="scientific">Microbacterium capsulatum</name>
    <dbReference type="NCBI Taxonomy" id="3041921"/>
    <lineage>
        <taxon>Bacteria</taxon>
        <taxon>Bacillati</taxon>
        <taxon>Actinomycetota</taxon>
        <taxon>Actinomycetes</taxon>
        <taxon>Micrococcales</taxon>
        <taxon>Microbacteriaceae</taxon>
        <taxon>Microbacterium</taxon>
    </lineage>
</organism>
<comment type="caution">
    <text evidence="2">The sequence shown here is derived from an EMBL/GenBank/DDBJ whole genome shotgun (WGS) entry which is preliminary data.</text>
</comment>
<dbReference type="CDD" id="cd00093">
    <property type="entry name" value="HTH_XRE"/>
    <property type="match status" value="1"/>
</dbReference>
<dbReference type="Gene3D" id="1.10.260.40">
    <property type="entry name" value="lambda repressor-like DNA-binding domains"/>
    <property type="match status" value="1"/>
</dbReference>
<dbReference type="Proteomes" id="UP001230289">
    <property type="component" value="Unassembled WGS sequence"/>
</dbReference>
<dbReference type="Pfam" id="PF01381">
    <property type="entry name" value="HTH_3"/>
    <property type="match status" value="1"/>
</dbReference>
<dbReference type="RefSeq" id="WP_308488634.1">
    <property type="nucleotide sequence ID" value="NZ_JAVFCB010000003.1"/>
</dbReference>
<feature type="domain" description="HTH cro/C1-type" evidence="1">
    <location>
        <begin position="7"/>
        <end position="61"/>
    </location>
</feature>
<dbReference type="PROSITE" id="PS50943">
    <property type="entry name" value="HTH_CROC1"/>
    <property type="match status" value="1"/>
</dbReference>
<evidence type="ECO:0000313" key="2">
    <source>
        <dbReference type="EMBL" id="MDQ4213696.1"/>
    </source>
</evidence>
<proteinExistence type="predicted"/>
<keyword evidence="3" id="KW-1185">Reference proteome</keyword>
<evidence type="ECO:0000259" key="1">
    <source>
        <dbReference type="PROSITE" id="PS50943"/>
    </source>
</evidence>
<accession>A0ABU0XF65</accession>
<dbReference type="EMBL" id="JAVFCB010000003">
    <property type="protein sequence ID" value="MDQ4213696.1"/>
    <property type="molecule type" value="Genomic_DNA"/>
</dbReference>
<dbReference type="SUPFAM" id="SSF47413">
    <property type="entry name" value="lambda repressor-like DNA-binding domains"/>
    <property type="match status" value="1"/>
</dbReference>